<keyword evidence="7" id="KW-0732">Signal</keyword>
<evidence type="ECO:0000313" key="11">
    <source>
        <dbReference type="Proteomes" id="UP000468928"/>
    </source>
</evidence>
<keyword evidence="4 5" id="KW-0413">Isomerase</keyword>
<feature type="chain" id="PRO_5039061158" description="Peptidyl-prolyl cis-trans isomerase" evidence="7">
    <location>
        <begin position="22"/>
        <end position="194"/>
    </location>
</feature>
<dbReference type="EMBL" id="JAAGUZ010000026">
    <property type="protein sequence ID" value="NEW45111.1"/>
    <property type="molecule type" value="Genomic_DNA"/>
</dbReference>
<gene>
    <name evidence="9" type="ORF">GV789_11675</name>
    <name evidence="10" type="ORF">GV794_01170</name>
</gene>
<evidence type="ECO:0000256" key="2">
    <source>
        <dbReference type="ARBA" id="ARBA00006577"/>
    </source>
</evidence>
<keyword evidence="3 5" id="KW-0697">Rotamase</keyword>
<dbReference type="Proteomes" id="UP000468928">
    <property type="component" value="Unassembled WGS sequence"/>
</dbReference>
<evidence type="ECO:0000256" key="5">
    <source>
        <dbReference type="PROSITE-ProRule" id="PRU00277"/>
    </source>
</evidence>
<comment type="similarity">
    <text evidence="2 6">Belongs to the FKBP-type PPIase family.</text>
</comment>
<organism evidence="9 11">
    <name type="scientific">Nocardia cyriacigeorgica</name>
    <dbReference type="NCBI Taxonomy" id="135487"/>
    <lineage>
        <taxon>Bacteria</taxon>
        <taxon>Bacillati</taxon>
        <taxon>Actinomycetota</taxon>
        <taxon>Actinomycetes</taxon>
        <taxon>Mycobacteriales</taxon>
        <taxon>Nocardiaceae</taxon>
        <taxon>Nocardia</taxon>
    </lineage>
</organism>
<evidence type="ECO:0000313" key="10">
    <source>
        <dbReference type="EMBL" id="NEW54283.1"/>
    </source>
</evidence>
<feature type="signal peptide" evidence="7">
    <location>
        <begin position="1"/>
        <end position="21"/>
    </location>
</feature>
<dbReference type="RefSeq" id="WP_163828881.1">
    <property type="nucleotide sequence ID" value="NZ_JAAGUX010000002.1"/>
</dbReference>
<evidence type="ECO:0000256" key="7">
    <source>
        <dbReference type="SAM" id="SignalP"/>
    </source>
</evidence>
<protein>
    <recommendedName>
        <fullName evidence="6">Peptidyl-prolyl cis-trans isomerase</fullName>
        <ecNumber evidence="6">5.2.1.8</ecNumber>
    </recommendedName>
</protein>
<evidence type="ECO:0000256" key="3">
    <source>
        <dbReference type="ARBA" id="ARBA00023110"/>
    </source>
</evidence>
<dbReference type="InterPro" id="IPR001179">
    <property type="entry name" value="PPIase_FKBP_dom"/>
</dbReference>
<evidence type="ECO:0000256" key="4">
    <source>
        <dbReference type="ARBA" id="ARBA00023235"/>
    </source>
</evidence>
<dbReference type="Gene3D" id="3.10.50.40">
    <property type="match status" value="1"/>
</dbReference>
<reference evidence="11 12" key="1">
    <citation type="submission" date="2020-01" db="EMBL/GenBank/DDBJ databases">
        <title>Genetics and antimicrobial susceptibilities of Nocardia species isolated from the soil; a comparison with species isolated from humans.</title>
        <authorList>
            <person name="Carrasco G."/>
            <person name="Monzon S."/>
            <person name="Sansegundo M."/>
            <person name="Garcia E."/>
            <person name="Garrido N."/>
            <person name="Medina M.J."/>
            <person name="Villalon P."/>
            <person name="Ramirez-Arocha A.C."/>
            <person name="Jimenez P."/>
            <person name="Cuesta I."/>
            <person name="Valdezate S."/>
        </authorList>
    </citation>
    <scope>NUCLEOTIDE SEQUENCE [LARGE SCALE GENOMIC DNA]</scope>
    <source>
        <strain evidence="9 11">CNM20110639</strain>
        <strain evidence="10 12">CNM20110649</strain>
    </source>
</reference>
<proteinExistence type="inferred from homology"/>
<comment type="catalytic activity">
    <reaction evidence="1 5 6">
        <text>[protein]-peptidylproline (omega=180) = [protein]-peptidylproline (omega=0)</text>
        <dbReference type="Rhea" id="RHEA:16237"/>
        <dbReference type="Rhea" id="RHEA-COMP:10747"/>
        <dbReference type="Rhea" id="RHEA-COMP:10748"/>
        <dbReference type="ChEBI" id="CHEBI:83833"/>
        <dbReference type="ChEBI" id="CHEBI:83834"/>
        <dbReference type="EC" id="5.2.1.8"/>
    </reaction>
</comment>
<dbReference type="GO" id="GO:0003755">
    <property type="term" value="F:peptidyl-prolyl cis-trans isomerase activity"/>
    <property type="evidence" value="ECO:0007669"/>
    <property type="project" value="UniProtKB-UniRule"/>
</dbReference>
<sequence length="194" mass="19416">MPTSARIIGIATIAAAAFALGACGSDDSSGTDAAATISAATTSAAAATGGNTAKPSTGRACTADDIGVTGGFGEAPTITIPDDCDAPTELIVKDLVVGSGPGAQAGQELEMNYTLVTWSDKQKLDSSFDRGQPFDLTLGAGMVIPGWDQGLEGVQEGTRRLLIIPPDLGYGAGGNGIKPNETLVFVTDAVDVPD</sequence>
<name>A0A6P1D6I6_9NOCA</name>
<dbReference type="EMBL" id="JAAGUX010000002">
    <property type="protein sequence ID" value="NEW54283.1"/>
    <property type="molecule type" value="Genomic_DNA"/>
</dbReference>
<dbReference type="PROSITE" id="PS51257">
    <property type="entry name" value="PROKAR_LIPOPROTEIN"/>
    <property type="match status" value="1"/>
</dbReference>
<comment type="caution">
    <text evidence="9">The sequence shown here is derived from an EMBL/GenBank/DDBJ whole genome shotgun (WGS) entry which is preliminary data.</text>
</comment>
<evidence type="ECO:0000313" key="12">
    <source>
        <dbReference type="Proteomes" id="UP000470876"/>
    </source>
</evidence>
<dbReference type="Proteomes" id="UP000470876">
    <property type="component" value="Unassembled WGS sequence"/>
</dbReference>
<dbReference type="SUPFAM" id="SSF54534">
    <property type="entry name" value="FKBP-like"/>
    <property type="match status" value="1"/>
</dbReference>
<keyword evidence="12" id="KW-1185">Reference proteome</keyword>
<accession>A0A6P1D6I6</accession>
<dbReference type="AlphaFoldDB" id="A0A6P1D6I6"/>
<feature type="domain" description="PPIase FKBP-type" evidence="8">
    <location>
        <begin position="106"/>
        <end position="193"/>
    </location>
</feature>
<dbReference type="PROSITE" id="PS50059">
    <property type="entry name" value="FKBP_PPIASE"/>
    <property type="match status" value="1"/>
</dbReference>
<evidence type="ECO:0000259" key="8">
    <source>
        <dbReference type="PROSITE" id="PS50059"/>
    </source>
</evidence>
<dbReference type="InterPro" id="IPR046357">
    <property type="entry name" value="PPIase_dom_sf"/>
</dbReference>
<dbReference type="PANTHER" id="PTHR43811:SF19">
    <property type="entry name" value="39 KDA FK506-BINDING NUCLEAR PROTEIN"/>
    <property type="match status" value="1"/>
</dbReference>
<evidence type="ECO:0000256" key="6">
    <source>
        <dbReference type="RuleBase" id="RU003915"/>
    </source>
</evidence>
<dbReference type="PANTHER" id="PTHR43811">
    <property type="entry name" value="FKBP-TYPE PEPTIDYL-PROLYL CIS-TRANS ISOMERASE FKPA"/>
    <property type="match status" value="1"/>
</dbReference>
<evidence type="ECO:0000256" key="1">
    <source>
        <dbReference type="ARBA" id="ARBA00000971"/>
    </source>
</evidence>
<dbReference type="EC" id="5.2.1.8" evidence="6"/>
<dbReference type="Pfam" id="PF00254">
    <property type="entry name" value="FKBP_C"/>
    <property type="match status" value="1"/>
</dbReference>
<evidence type="ECO:0000313" key="9">
    <source>
        <dbReference type="EMBL" id="NEW45111.1"/>
    </source>
</evidence>